<sequence length="162" mass="19235">MTRKVDLRQLVELRALRMRRAQEKAQRQLGLHQQAARAAEAARDESLSHEEERRREEDVLYAHLAQGTAGHRDLQRYRGALAAMDHRARQLEEQVRGAEKREREEAKQKQELAAEYRRNQKLHDRILFLAEENRREEARRADVLSEMEDEDIIHPKSKKRGR</sequence>
<dbReference type="InterPro" id="IPR053716">
    <property type="entry name" value="Flag_assembly_chemotaxis_eff"/>
</dbReference>
<feature type="compositionally biased region" description="Basic and acidic residues" evidence="1">
    <location>
        <begin position="40"/>
        <end position="59"/>
    </location>
</feature>
<dbReference type="Proteomes" id="UP000232164">
    <property type="component" value="Unassembled WGS sequence"/>
</dbReference>
<dbReference type="InterPro" id="IPR009929">
    <property type="entry name" value="T3SS_YscO"/>
</dbReference>
<dbReference type="AlphaFoldDB" id="A0A2N0DCM9"/>
<proteinExistence type="predicted"/>
<dbReference type="EMBL" id="PIQN01000006">
    <property type="protein sequence ID" value="PKA43861.1"/>
    <property type="molecule type" value="Genomic_DNA"/>
</dbReference>
<dbReference type="Gene3D" id="1.10.287.1700">
    <property type="match status" value="1"/>
</dbReference>
<name>A0A2N0DCM9_RHISU</name>
<feature type="region of interest" description="Disordered" evidence="1">
    <location>
        <begin position="22"/>
        <end position="59"/>
    </location>
</feature>
<protein>
    <submittedName>
        <fullName evidence="2">Type III secretion protein</fullName>
    </submittedName>
</protein>
<gene>
    <name evidence="2" type="ORF">CWR43_09575</name>
</gene>
<reference evidence="2 3" key="1">
    <citation type="submission" date="2017-11" db="EMBL/GenBank/DDBJ databases">
        <authorList>
            <person name="Han C.G."/>
        </authorList>
    </citation>
    <scope>NUCLEOTIDE SEQUENCE [LARGE SCALE GENOMIC DNA]</scope>
    <source>
        <strain evidence="2 3">HCNT1</strain>
    </source>
</reference>
<feature type="region of interest" description="Disordered" evidence="1">
    <location>
        <begin position="91"/>
        <end position="111"/>
    </location>
</feature>
<accession>A0A2N0DCM9</accession>
<dbReference type="STRING" id="1041146.GCA_000427985_03901"/>
<evidence type="ECO:0000313" key="3">
    <source>
        <dbReference type="Proteomes" id="UP000232164"/>
    </source>
</evidence>
<evidence type="ECO:0000313" key="2">
    <source>
        <dbReference type="EMBL" id="PKA43861.1"/>
    </source>
</evidence>
<comment type="caution">
    <text evidence="2">The sequence shown here is derived from an EMBL/GenBank/DDBJ whole genome shotgun (WGS) entry which is preliminary data.</text>
</comment>
<dbReference type="RefSeq" id="WP_100770919.1">
    <property type="nucleotide sequence ID" value="NZ_PIQN01000006.1"/>
</dbReference>
<feature type="region of interest" description="Disordered" evidence="1">
    <location>
        <begin position="136"/>
        <end position="162"/>
    </location>
</feature>
<reference evidence="2 3" key="2">
    <citation type="submission" date="2017-12" db="EMBL/GenBank/DDBJ databases">
        <title>Genome sequence of Rhizobium sullae HCNT1 isolated from Sulla coronaria nodules and featuring peculiar denitrification phenotypes.</title>
        <authorList>
            <person name="De Diego-Diaz B."/>
            <person name="Treu L."/>
            <person name="Campanaro S."/>
            <person name="Da Silva Duarte V."/>
            <person name="Basaglia M."/>
            <person name="Favaro L."/>
            <person name="Casella S."/>
            <person name="Squartini A."/>
        </authorList>
    </citation>
    <scope>NUCLEOTIDE SEQUENCE [LARGE SCALE GENOMIC DNA]</scope>
    <source>
        <strain evidence="2 3">HCNT1</strain>
    </source>
</reference>
<dbReference type="Pfam" id="PF07321">
    <property type="entry name" value="YscO"/>
    <property type="match status" value="1"/>
</dbReference>
<organism evidence="2 3">
    <name type="scientific">Rhizobium sullae</name>
    <name type="common">Rhizobium hedysari</name>
    <dbReference type="NCBI Taxonomy" id="50338"/>
    <lineage>
        <taxon>Bacteria</taxon>
        <taxon>Pseudomonadati</taxon>
        <taxon>Pseudomonadota</taxon>
        <taxon>Alphaproteobacteria</taxon>
        <taxon>Hyphomicrobiales</taxon>
        <taxon>Rhizobiaceae</taxon>
        <taxon>Rhizobium/Agrobacterium group</taxon>
        <taxon>Rhizobium</taxon>
    </lineage>
</organism>
<evidence type="ECO:0000256" key="1">
    <source>
        <dbReference type="SAM" id="MobiDB-lite"/>
    </source>
</evidence>